<keyword evidence="4 5" id="KW-0012">Acyltransferase</keyword>
<dbReference type="EMBL" id="WKJJ01000013">
    <property type="protein sequence ID" value="MRV74164.1"/>
    <property type="molecule type" value="Genomic_DNA"/>
</dbReference>
<evidence type="ECO:0000256" key="5">
    <source>
        <dbReference type="PIRNR" id="PIRNR000441"/>
    </source>
</evidence>
<dbReference type="InterPro" id="IPR005881">
    <property type="entry name" value="Ser_O-AcTrfase"/>
</dbReference>
<comment type="catalytic activity">
    <reaction evidence="5">
        <text>L-serine + acetyl-CoA = O-acetyl-L-serine + CoA</text>
        <dbReference type="Rhea" id="RHEA:24560"/>
        <dbReference type="ChEBI" id="CHEBI:33384"/>
        <dbReference type="ChEBI" id="CHEBI:57287"/>
        <dbReference type="ChEBI" id="CHEBI:57288"/>
        <dbReference type="ChEBI" id="CHEBI:58340"/>
        <dbReference type="EC" id="2.3.1.30"/>
    </reaction>
</comment>
<gene>
    <name evidence="6" type="ORF">GJ700_20860</name>
</gene>
<dbReference type="PIRSF" id="PIRSF000441">
    <property type="entry name" value="CysE"/>
    <property type="match status" value="1"/>
</dbReference>
<proteinExistence type="inferred from homology"/>
<dbReference type="GO" id="GO:0005737">
    <property type="term" value="C:cytoplasm"/>
    <property type="evidence" value="ECO:0007669"/>
    <property type="project" value="InterPro"/>
</dbReference>
<dbReference type="GO" id="GO:0006535">
    <property type="term" value="P:cysteine biosynthetic process from serine"/>
    <property type="evidence" value="ECO:0007669"/>
    <property type="project" value="InterPro"/>
</dbReference>
<evidence type="ECO:0000256" key="1">
    <source>
        <dbReference type="ARBA" id="ARBA00007274"/>
    </source>
</evidence>
<dbReference type="SUPFAM" id="SSF51161">
    <property type="entry name" value="Trimeric LpxA-like enzymes"/>
    <property type="match status" value="1"/>
</dbReference>
<reference evidence="6 7" key="1">
    <citation type="submission" date="2019-11" db="EMBL/GenBank/DDBJ databases">
        <title>Novel species isolated from a subtropical stream in China.</title>
        <authorList>
            <person name="Lu H."/>
        </authorList>
    </citation>
    <scope>NUCLEOTIDE SEQUENCE [LARGE SCALE GENOMIC DNA]</scope>
    <source>
        <strain evidence="6 7">FT92W</strain>
    </source>
</reference>
<sequence>MGTWDALKADTYRQYGRYRAALVLQGFVTRRTFRPVVTMRLCQAARDAGTAGRLVLPLLKLLHRMATHGAAIDFPWGARIGPGLALTHAWGLVVSPGVRIGRNVTLFHGATLGRRDRVGADGARDIGYPVLEDEVWVGPHAVIVGGVTIGRGSRIGAGAFVTSDVPPYSVVAGNPSSIVKSNCVPDVMNPAPAELASSGKQPCISIPESP</sequence>
<keyword evidence="3" id="KW-0677">Repeat</keyword>
<dbReference type="Proteomes" id="UP000446768">
    <property type="component" value="Unassembled WGS sequence"/>
</dbReference>
<name>A0A7X2IQL9_9BURK</name>
<keyword evidence="2 5" id="KW-0808">Transferase</keyword>
<accession>A0A7X2IQL9</accession>
<dbReference type="InterPro" id="IPR018357">
    <property type="entry name" value="Hexapep_transf_CS"/>
</dbReference>
<dbReference type="InterPro" id="IPR011004">
    <property type="entry name" value="Trimer_LpxA-like_sf"/>
</dbReference>
<keyword evidence="7" id="KW-1185">Reference proteome</keyword>
<organism evidence="6 7">
    <name type="scientific">Pseudoduganella rivuli</name>
    <dbReference type="NCBI Taxonomy" id="2666085"/>
    <lineage>
        <taxon>Bacteria</taxon>
        <taxon>Pseudomonadati</taxon>
        <taxon>Pseudomonadota</taxon>
        <taxon>Betaproteobacteria</taxon>
        <taxon>Burkholderiales</taxon>
        <taxon>Oxalobacteraceae</taxon>
        <taxon>Telluria group</taxon>
        <taxon>Pseudoduganella</taxon>
    </lineage>
</organism>
<dbReference type="Gene3D" id="2.160.10.10">
    <property type="entry name" value="Hexapeptide repeat proteins"/>
    <property type="match status" value="1"/>
</dbReference>
<dbReference type="InterPro" id="IPR045304">
    <property type="entry name" value="LbH_SAT"/>
</dbReference>
<evidence type="ECO:0000256" key="2">
    <source>
        <dbReference type="ARBA" id="ARBA00022679"/>
    </source>
</evidence>
<dbReference type="AlphaFoldDB" id="A0A7X2IQL9"/>
<dbReference type="CDD" id="cd03354">
    <property type="entry name" value="LbH_SAT"/>
    <property type="match status" value="1"/>
</dbReference>
<comment type="similarity">
    <text evidence="1 5">Belongs to the transferase hexapeptide repeat family.</text>
</comment>
<dbReference type="PROSITE" id="PS00101">
    <property type="entry name" value="HEXAPEP_TRANSFERASES"/>
    <property type="match status" value="1"/>
</dbReference>
<evidence type="ECO:0000256" key="4">
    <source>
        <dbReference type="ARBA" id="ARBA00023315"/>
    </source>
</evidence>
<dbReference type="EC" id="2.3.1.30" evidence="5"/>
<dbReference type="Pfam" id="PF00132">
    <property type="entry name" value="Hexapep"/>
    <property type="match status" value="1"/>
</dbReference>
<dbReference type="PANTHER" id="PTHR42811">
    <property type="entry name" value="SERINE ACETYLTRANSFERASE"/>
    <property type="match status" value="1"/>
</dbReference>
<dbReference type="InterPro" id="IPR001451">
    <property type="entry name" value="Hexapep"/>
</dbReference>
<comment type="caution">
    <text evidence="6">The sequence shown here is derived from an EMBL/GenBank/DDBJ whole genome shotgun (WGS) entry which is preliminary data.</text>
</comment>
<dbReference type="GO" id="GO:0009001">
    <property type="term" value="F:serine O-acetyltransferase activity"/>
    <property type="evidence" value="ECO:0007669"/>
    <property type="project" value="UniProtKB-EC"/>
</dbReference>
<evidence type="ECO:0000313" key="6">
    <source>
        <dbReference type="EMBL" id="MRV74164.1"/>
    </source>
</evidence>
<dbReference type="RefSeq" id="WP_154377475.1">
    <property type="nucleotide sequence ID" value="NZ_WKJJ01000013.1"/>
</dbReference>
<evidence type="ECO:0000256" key="3">
    <source>
        <dbReference type="ARBA" id="ARBA00022737"/>
    </source>
</evidence>
<evidence type="ECO:0000313" key="7">
    <source>
        <dbReference type="Proteomes" id="UP000446768"/>
    </source>
</evidence>
<protein>
    <recommendedName>
        <fullName evidence="5">Serine acetyltransferase</fullName>
        <ecNumber evidence="5">2.3.1.30</ecNumber>
    </recommendedName>
</protein>